<dbReference type="RefSeq" id="WP_137059277.1">
    <property type="nucleotide sequence ID" value="NZ_SZOD01001024.1"/>
</dbReference>
<proteinExistence type="predicted"/>
<sequence>MNFVQVVRELNMDLMVSNRPRYLLYSNERIIEGESISEGILSEVLSDGNLESYLNGEINFNEMFKRVGMTRERIEKENFVISDLEDRLEYLKYRKGFNFDVGQRIVVDVLLKSECTSFALHNGNSVDKYYLLTLLSVIEWSPYFFSEGGWGNDDTVLAIAIDHEFLSSDIEIILPIKEVEMLIYKLDKVNRLSDQNAKKWIESSKQHYKEKDKEIEQKLKVFGLETSRVGE</sequence>
<gene>
    <name evidence="1" type="ORF">FC701_30440</name>
</gene>
<dbReference type="EMBL" id="SZOD01001024">
    <property type="protein sequence ID" value="TKI79815.1"/>
    <property type="molecule type" value="Genomic_DNA"/>
</dbReference>
<evidence type="ECO:0000313" key="2">
    <source>
        <dbReference type="Proteomes" id="UP000305524"/>
    </source>
</evidence>
<organism evidence="1 2">
    <name type="scientific">Bacillus mycoides</name>
    <dbReference type="NCBI Taxonomy" id="1405"/>
    <lineage>
        <taxon>Bacteria</taxon>
        <taxon>Bacillati</taxon>
        <taxon>Bacillota</taxon>
        <taxon>Bacilli</taxon>
        <taxon>Bacillales</taxon>
        <taxon>Bacillaceae</taxon>
        <taxon>Bacillus</taxon>
        <taxon>Bacillus cereus group</taxon>
    </lineage>
</organism>
<name>A0A4U2ZY50_BACMY</name>
<dbReference type="Proteomes" id="UP000305524">
    <property type="component" value="Unassembled WGS sequence"/>
</dbReference>
<reference evidence="1 2" key="1">
    <citation type="journal article" date="2019" name="Environ. Microbiol.">
        <title>An active ?-lactamase is a part of an orchestrated cell wall stress resistance network of Bacillus subtilis and related rhizosphere species.</title>
        <authorList>
            <person name="Bucher T."/>
            <person name="Keren-Paz A."/>
            <person name="Hausser J."/>
            <person name="Olender T."/>
            <person name="Cytryn E."/>
            <person name="Kolodkin-Gal I."/>
        </authorList>
    </citation>
    <scope>NUCLEOTIDE SEQUENCE [LARGE SCALE GENOMIC DNA]</scope>
    <source>
        <strain evidence="1 2">I186</strain>
    </source>
</reference>
<dbReference type="AlphaFoldDB" id="A0A4U2ZY50"/>
<comment type="caution">
    <text evidence="1">The sequence shown here is derived from an EMBL/GenBank/DDBJ whole genome shotgun (WGS) entry which is preliminary data.</text>
</comment>
<accession>A0A4U2ZY50</accession>
<protein>
    <submittedName>
        <fullName evidence="1">Uncharacterized protein</fullName>
    </submittedName>
</protein>
<evidence type="ECO:0000313" key="1">
    <source>
        <dbReference type="EMBL" id="TKI79815.1"/>
    </source>
</evidence>